<evidence type="ECO:0000313" key="3">
    <source>
        <dbReference type="Proteomes" id="UP000000551"/>
    </source>
</evidence>
<sequence>MTFQPCPARPGAGLGADNPAVALPFVIVGGGGLGEEGEGHQARAGDAGNACTKKHEGSRSGLWCRQDYHCRSACQPIPMKFFWRCSLLDDRQAAVLRRYWVALCPKGIIECRFLLVNQAFVSSPTSWFKNCFNPFRTATGGKRLSEEEDCGQVALRRNERCIRKRDRAEGSRQQPGKRINQRFHA</sequence>
<name>Q48GC2_PSE14</name>
<dbReference type="eggNOG" id="ENOG5031JVN">
    <property type="taxonomic scope" value="Bacteria"/>
</dbReference>
<reference evidence="2 3" key="1">
    <citation type="journal article" date="2005" name="J. Bacteriol.">
        <title>Whole-genome sequence analysis of Pseudomonas syringae pv. phaseolicola 1448A reveals divergence among pathovars in genes involved in virulence and transposition.</title>
        <authorList>
            <person name="Joardar V."/>
            <person name="Lindeberg M."/>
            <person name="Jackson R.W."/>
            <person name="Selengut J."/>
            <person name="Dodson R."/>
            <person name="Brinkac L.M."/>
            <person name="Daugherty S.C."/>
            <person name="Deboy R."/>
            <person name="Durkin A.S."/>
            <person name="Giglio M.G."/>
            <person name="Madupu R."/>
            <person name="Nelson W.C."/>
            <person name="Rosovitz M.J."/>
            <person name="Sullivan S."/>
            <person name="Crabtree J."/>
            <person name="Creasy T."/>
            <person name="Davidsen T."/>
            <person name="Haft D.H."/>
            <person name="Zafar N."/>
            <person name="Zhou L."/>
            <person name="Halpin R."/>
            <person name="Holley T."/>
            <person name="Khouri H."/>
            <person name="Feldblyum T."/>
            <person name="White O."/>
            <person name="Fraser C.M."/>
            <person name="Chatterjee A.K."/>
            <person name="Cartinhour S."/>
            <person name="Schneider D.J."/>
            <person name="Mansfield J."/>
            <person name="Collmer A."/>
            <person name="Buell C.R."/>
        </authorList>
    </citation>
    <scope>NUCLEOTIDE SEQUENCE [LARGE SCALE GENOMIC DNA]</scope>
    <source>
        <strain evidence="3">1448A / Race 6</strain>
    </source>
</reference>
<organism evidence="2 3">
    <name type="scientific">Pseudomonas savastanoi pv. phaseolicola (strain 1448A / Race 6)</name>
    <name type="common">Pseudomonas syringae pv. phaseolicola (strain 1448A / Race 6)</name>
    <dbReference type="NCBI Taxonomy" id="264730"/>
    <lineage>
        <taxon>Bacteria</taxon>
        <taxon>Pseudomonadati</taxon>
        <taxon>Pseudomonadota</taxon>
        <taxon>Gammaproteobacteria</taxon>
        <taxon>Pseudomonadales</taxon>
        <taxon>Pseudomonadaceae</taxon>
        <taxon>Pseudomonas</taxon>
    </lineage>
</organism>
<proteinExistence type="predicted"/>
<accession>Q48GC2</accession>
<dbReference type="EMBL" id="CP000058">
    <property type="protein sequence ID" value="AAZ34462.1"/>
    <property type="molecule type" value="Genomic_DNA"/>
</dbReference>
<dbReference type="AlphaFoldDB" id="Q48GC2"/>
<protein>
    <submittedName>
        <fullName evidence="2">Uncharacterized protein</fullName>
    </submittedName>
</protein>
<dbReference type="KEGG" id="psp:PSPPH_3403"/>
<gene>
    <name evidence="2" type="ordered locus">PSPPH_3403</name>
</gene>
<dbReference type="Proteomes" id="UP000000551">
    <property type="component" value="Chromosome"/>
</dbReference>
<dbReference type="HOGENOM" id="CLU_1460089_0_0_6"/>
<evidence type="ECO:0000313" key="2">
    <source>
        <dbReference type="EMBL" id="AAZ34462.1"/>
    </source>
</evidence>
<feature type="region of interest" description="Disordered" evidence="1">
    <location>
        <begin position="166"/>
        <end position="185"/>
    </location>
</feature>
<evidence type="ECO:0000256" key="1">
    <source>
        <dbReference type="SAM" id="MobiDB-lite"/>
    </source>
</evidence>